<dbReference type="SUPFAM" id="SSF82282">
    <property type="entry name" value="Homocysteine S-methyltransferase"/>
    <property type="match status" value="1"/>
</dbReference>
<dbReference type="InterPro" id="IPR036589">
    <property type="entry name" value="HCY_dom_sf"/>
</dbReference>
<dbReference type="CDD" id="cd00537">
    <property type="entry name" value="MTHFR"/>
    <property type="match status" value="1"/>
</dbReference>
<keyword evidence="3 8" id="KW-0489">Methyltransferase</keyword>
<organism evidence="10 11">
    <name type="scientific">Pontiella desulfatans</name>
    <dbReference type="NCBI Taxonomy" id="2750659"/>
    <lineage>
        <taxon>Bacteria</taxon>
        <taxon>Pseudomonadati</taxon>
        <taxon>Kiritimatiellota</taxon>
        <taxon>Kiritimatiellia</taxon>
        <taxon>Kiritimatiellales</taxon>
        <taxon>Pontiellaceae</taxon>
        <taxon>Pontiella</taxon>
    </lineage>
</organism>
<comment type="cofactor">
    <cofactor evidence="8">
        <name>Zn(2+)</name>
        <dbReference type="ChEBI" id="CHEBI:29105"/>
    </cofactor>
</comment>
<proteinExistence type="predicted"/>
<sequence length="610" mass="64952">MKTILERMADQPLIFDGAMGTMIYSKGVFINTCYEHLCITNPKLVGGIHQEYADAGADVIETNSFGANRLKLQGHGLADQLEDINRASVRLARAAAGDAALVAGSVGPLLKSGQVFLESQAGELAEIFREQLAILADEGVDFFMLETFTHIQEAQLAAKVAKTLGIPVFVSMTVGIEGTTEKGRKVEQLVQTLENDGNVDGIGLNCGVGPAAAYSNAERALPLTSKPMVVMANAGYPQEVDGRMIYMASPEYFTEYAKRMIELGVRGVGGCCGTTPADIATAAKSIKSMTGVKQHVAISSHTDQEAPKVDVVPMAEKCGFAAKLARGEKVTSVEITPPRSIDLKPMLAQCQTCKDAGIDAINIPDGPRASARISPMVAALFVEREVGIETVLHYCCRDRNLIGMQSDLLGGYAGGLRNYLIITGDPPKLGDYPDSTPVFDVDAVGLTQVVNNLNHGVDVGGNPINPPTGILIGVGANPCAVEPERELQHYMNKIHAGAEYSITQPIFDPEALLRFMDAAAARGGTIPVVAGVWPLVSLRNAEFLANEVPGVEIPDAILERMSHAKTKEDGRKLGIEIAREICEAIADRVAGYQVSAPFGIVDLALQVLEN</sequence>
<dbReference type="NCBIfam" id="NF006396">
    <property type="entry name" value="PRK08645.1"/>
    <property type="match status" value="1"/>
</dbReference>
<keyword evidence="4" id="KW-0285">Flavoprotein</keyword>
<dbReference type="EMBL" id="CAAHFG010000003">
    <property type="protein sequence ID" value="VGO16511.1"/>
    <property type="molecule type" value="Genomic_DNA"/>
</dbReference>
<evidence type="ECO:0000256" key="6">
    <source>
        <dbReference type="ARBA" id="ARBA00022827"/>
    </source>
</evidence>
<dbReference type="InterPro" id="IPR003726">
    <property type="entry name" value="HCY_dom"/>
</dbReference>
<dbReference type="RefSeq" id="WP_136082010.1">
    <property type="nucleotide sequence ID" value="NZ_CAAHFG010000003.1"/>
</dbReference>
<comment type="pathway">
    <text evidence="2">One-carbon metabolism; tetrahydrofolate interconversion.</text>
</comment>
<name>A0A6C2UAG9_PONDE</name>
<dbReference type="Gene3D" id="3.20.20.330">
    <property type="entry name" value="Homocysteine-binding-like domain"/>
    <property type="match status" value="1"/>
</dbReference>
<dbReference type="InterPro" id="IPR003171">
    <property type="entry name" value="Mehydrof_redctse-like"/>
</dbReference>
<dbReference type="Pfam" id="PF02574">
    <property type="entry name" value="S-methyl_trans"/>
    <property type="match status" value="1"/>
</dbReference>
<keyword evidence="7" id="KW-0560">Oxidoreductase</keyword>
<evidence type="ECO:0000259" key="9">
    <source>
        <dbReference type="PROSITE" id="PS50970"/>
    </source>
</evidence>
<keyword evidence="5 8" id="KW-0808">Transferase</keyword>
<evidence type="ECO:0000256" key="3">
    <source>
        <dbReference type="ARBA" id="ARBA00022603"/>
    </source>
</evidence>
<dbReference type="Proteomes" id="UP000366872">
    <property type="component" value="Unassembled WGS sequence"/>
</dbReference>
<dbReference type="GO" id="GO:0046872">
    <property type="term" value="F:metal ion binding"/>
    <property type="evidence" value="ECO:0007669"/>
    <property type="project" value="UniProtKB-KW"/>
</dbReference>
<dbReference type="GO" id="GO:0032259">
    <property type="term" value="P:methylation"/>
    <property type="evidence" value="ECO:0007669"/>
    <property type="project" value="UniProtKB-KW"/>
</dbReference>
<dbReference type="Gene3D" id="3.20.20.220">
    <property type="match status" value="1"/>
</dbReference>
<evidence type="ECO:0000256" key="5">
    <source>
        <dbReference type="ARBA" id="ARBA00022679"/>
    </source>
</evidence>
<keyword evidence="6" id="KW-0274">FAD</keyword>
<dbReference type="PANTHER" id="PTHR11103:SF18">
    <property type="entry name" value="SLR1189 PROTEIN"/>
    <property type="match status" value="1"/>
</dbReference>
<comment type="cofactor">
    <cofactor evidence="1">
        <name>FAD</name>
        <dbReference type="ChEBI" id="CHEBI:57692"/>
    </cofactor>
</comment>
<reference evidence="10 11" key="1">
    <citation type="submission" date="2019-04" db="EMBL/GenBank/DDBJ databases">
        <authorList>
            <person name="Van Vliet M D."/>
        </authorList>
    </citation>
    <scope>NUCLEOTIDE SEQUENCE [LARGE SCALE GENOMIC DNA]</scope>
    <source>
        <strain evidence="10 11">F1</strain>
    </source>
</reference>
<evidence type="ECO:0000256" key="1">
    <source>
        <dbReference type="ARBA" id="ARBA00001974"/>
    </source>
</evidence>
<feature type="domain" description="Hcy-binding" evidence="9">
    <location>
        <begin position="1"/>
        <end position="286"/>
    </location>
</feature>
<evidence type="ECO:0000256" key="7">
    <source>
        <dbReference type="ARBA" id="ARBA00023002"/>
    </source>
</evidence>
<dbReference type="GO" id="GO:0008168">
    <property type="term" value="F:methyltransferase activity"/>
    <property type="evidence" value="ECO:0007669"/>
    <property type="project" value="UniProtKB-UniRule"/>
</dbReference>
<evidence type="ECO:0000313" key="11">
    <source>
        <dbReference type="Proteomes" id="UP000366872"/>
    </source>
</evidence>
<dbReference type="PROSITE" id="PS50970">
    <property type="entry name" value="HCY"/>
    <property type="match status" value="1"/>
</dbReference>
<keyword evidence="11" id="KW-1185">Reference proteome</keyword>
<gene>
    <name evidence="10" type="primary">yitJ_2</name>
    <name evidence="10" type="ORF">PDESU_05102</name>
</gene>
<feature type="binding site" evidence="8">
    <location>
        <position position="272"/>
    </location>
    <ligand>
        <name>Zn(2+)</name>
        <dbReference type="ChEBI" id="CHEBI:29105"/>
    </ligand>
</feature>
<dbReference type="SUPFAM" id="SSF51730">
    <property type="entry name" value="FAD-linked oxidoreductase"/>
    <property type="match status" value="1"/>
</dbReference>
<dbReference type="GO" id="GO:0006555">
    <property type="term" value="P:methionine metabolic process"/>
    <property type="evidence" value="ECO:0007669"/>
    <property type="project" value="InterPro"/>
</dbReference>
<dbReference type="PANTHER" id="PTHR11103">
    <property type="entry name" value="SLR1189 PROTEIN"/>
    <property type="match status" value="1"/>
</dbReference>
<dbReference type="InterPro" id="IPR029041">
    <property type="entry name" value="FAD-linked_oxidoreductase-like"/>
</dbReference>
<protein>
    <submittedName>
        <fullName evidence="10">Bifunctional homocysteine S-methyltransferase/5,10-methylenetetrahydrofolate reductase</fullName>
    </submittedName>
</protein>
<dbReference type="GO" id="GO:0004489">
    <property type="term" value="F:methylenetetrahydrofolate reductase [NAD(P)H] activity"/>
    <property type="evidence" value="ECO:0007669"/>
    <property type="project" value="InterPro"/>
</dbReference>
<dbReference type="AlphaFoldDB" id="A0A6C2UAG9"/>
<evidence type="ECO:0000256" key="2">
    <source>
        <dbReference type="ARBA" id="ARBA00004777"/>
    </source>
</evidence>
<evidence type="ECO:0000313" key="10">
    <source>
        <dbReference type="EMBL" id="VGO16511.1"/>
    </source>
</evidence>
<feature type="binding site" evidence="8">
    <location>
        <position position="271"/>
    </location>
    <ligand>
        <name>Zn(2+)</name>
        <dbReference type="ChEBI" id="CHEBI:29105"/>
    </ligand>
</feature>
<accession>A0A6C2UAG9</accession>
<dbReference type="Pfam" id="PF02219">
    <property type="entry name" value="MTHFR"/>
    <property type="match status" value="1"/>
</dbReference>
<evidence type="ECO:0000256" key="4">
    <source>
        <dbReference type="ARBA" id="ARBA00022630"/>
    </source>
</evidence>
<evidence type="ECO:0000256" key="8">
    <source>
        <dbReference type="PROSITE-ProRule" id="PRU00333"/>
    </source>
</evidence>
<feature type="binding site" evidence="8">
    <location>
        <position position="206"/>
    </location>
    <ligand>
        <name>Zn(2+)</name>
        <dbReference type="ChEBI" id="CHEBI:29105"/>
    </ligand>
</feature>
<dbReference type="GO" id="GO:0035999">
    <property type="term" value="P:tetrahydrofolate interconversion"/>
    <property type="evidence" value="ECO:0007669"/>
    <property type="project" value="UniProtKB-UniPathway"/>
</dbReference>
<keyword evidence="8" id="KW-0479">Metal-binding</keyword>
<dbReference type="UniPathway" id="UPA00193"/>
<keyword evidence="8" id="KW-0862">Zinc</keyword>